<dbReference type="eggNOG" id="ENOG502SKV9">
    <property type="taxonomic scope" value="Eukaryota"/>
</dbReference>
<dbReference type="OMA" id="IAYANEW"/>
<protein>
    <submittedName>
        <fullName evidence="3">Uncharacterized protein</fullName>
    </submittedName>
</protein>
<feature type="domain" description="HNH nuclease" evidence="1">
    <location>
        <begin position="115"/>
        <end position="194"/>
    </location>
</feature>
<dbReference type="Pfam" id="PF25324">
    <property type="entry name" value="DUF7881"/>
    <property type="match status" value="1"/>
</dbReference>
<gene>
    <name evidence="3" type="ORF">F503_01275</name>
</gene>
<feature type="domain" description="DUF7881" evidence="2">
    <location>
        <begin position="7"/>
        <end position="81"/>
    </location>
</feature>
<evidence type="ECO:0000313" key="3">
    <source>
        <dbReference type="EMBL" id="EPE04271.1"/>
    </source>
</evidence>
<dbReference type="Proteomes" id="UP000016923">
    <property type="component" value="Unassembled WGS sequence"/>
</dbReference>
<dbReference type="Pfam" id="PF13391">
    <property type="entry name" value="HNH_2"/>
    <property type="match status" value="1"/>
</dbReference>
<dbReference type="HOGENOM" id="CLU_055165_2_0_1"/>
<name>S3BXV5_OPHP1</name>
<dbReference type="OrthoDB" id="5219809at2759"/>
<sequence>MANTVSQRDVFFADARDPGTDVGGLISTPTITNAVFHTIVAIAIGRDGATFYIQTENGETLARNAHIIRPGRYLVQSDEPVAATSRPFFTRALSSSAATRLDSFRQEVRMRDQGCVITKMPSIYGPRDDNWIPFQAAHVLPIAYANEWRSQGFARLITIPPPPPHHNDTINSVQNGFLMRSDIHQLFDSYHFSILPSAGHTFVFFKPDFYGLGGTGLERRLLDDPRRPPDELLEWHFEQAVLYNVRGGGEPSQEFDFPPGSDMVGEILAGPKAIERMEFELFTRLGPGDDET</sequence>
<evidence type="ECO:0000259" key="1">
    <source>
        <dbReference type="Pfam" id="PF13391"/>
    </source>
</evidence>
<dbReference type="EMBL" id="KE148161">
    <property type="protein sequence ID" value="EPE04271.1"/>
    <property type="molecule type" value="Genomic_DNA"/>
</dbReference>
<dbReference type="InterPro" id="IPR003615">
    <property type="entry name" value="HNH_nuc"/>
</dbReference>
<dbReference type="AlphaFoldDB" id="S3BXV5"/>
<accession>S3BXV5</accession>
<evidence type="ECO:0000259" key="2">
    <source>
        <dbReference type="Pfam" id="PF25324"/>
    </source>
</evidence>
<dbReference type="InterPro" id="IPR057203">
    <property type="entry name" value="DUF7881"/>
</dbReference>
<proteinExistence type="predicted"/>
<dbReference type="VEuPathDB" id="FungiDB:F503_01275"/>
<evidence type="ECO:0000313" key="4">
    <source>
        <dbReference type="Proteomes" id="UP000016923"/>
    </source>
</evidence>
<organism evidence="3 4">
    <name type="scientific">Ophiostoma piceae (strain UAMH 11346)</name>
    <name type="common">Sap stain fungus</name>
    <dbReference type="NCBI Taxonomy" id="1262450"/>
    <lineage>
        <taxon>Eukaryota</taxon>
        <taxon>Fungi</taxon>
        <taxon>Dikarya</taxon>
        <taxon>Ascomycota</taxon>
        <taxon>Pezizomycotina</taxon>
        <taxon>Sordariomycetes</taxon>
        <taxon>Sordariomycetidae</taxon>
        <taxon>Ophiostomatales</taxon>
        <taxon>Ophiostomataceae</taxon>
        <taxon>Ophiostoma</taxon>
    </lineage>
</organism>
<reference evidence="3 4" key="1">
    <citation type="journal article" date="2013" name="BMC Genomics">
        <title>The genome and transcriptome of the pine saprophyte Ophiostoma piceae, and a comparison with the bark beetle-associated pine pathogen Grosmannia clavigera.</title>
        <authorList>
            <person name="Haridas S."/>
            <person name="Wang Y."/>
            <person name="Lim L."/>
            <person name="Massoumi Alamouti S."/>
            <person name="Jackman S."/>
            <person name="Docking R."/>
            <person name="Robertson G."/>
            <person name="Birol I."/>
            <person name="Bohlmann J."/>
            <person name="Breuil C."/>
        </authorList>
    </citation>
    <scope>NUCLEOTIDE SEQUENCE [LARGE SCALE GENOMIC DNA]</scope>
    <source>
        <strain evidence="3 4">UAMH 11346</strain>
    </source>
</reference>
<keyword evidence="4" id="KW-1185">Reference proteome</keyword>